<reference evidence="1 2" key="3">
    <citation type="submission" date="2019-11" db="EMBL/GenBank/DDBJ databases">
        <title>A de novo genome assembly of a pear dwarfing rootstock.</title>
        <authorList>
            <person name="Wang F."/>
            <person name="Wang J."/>
            <person name="Li S."/>
            <person name="Zhang Y."/>
            <person name="Fang M."/>
            <person name="Ma L."/>
            <person name="Zhao Y."/>
            <person name="Jiang S."/>
        </authorList>
    </citation>
    <scope>NUCLEOTIDE SEQUENCE [LARGE SCALE GENOMIC DNA]</scope>
    <source>
        <strain evidence="1">S2</strain>
        <tissue evidence="1">Leaf</tissue>
    </source>
</reference>
<evidence type="ECO:0000313" key="2">
    <source>
        <dbReference type="Proteomes" id="UP000327157"/>
    </source>
</evidence>
<reference evidence="2" key="2">
    <citation type="submission" date="2019-10" db="EMBL/GenBank/DDBJ databases">
        <title>A de novo genome assembly of a pear dwarfing rootstock.</title>
        <authorList>
            <person name="Wang F."/>
            <person name="Wang J."/>
            <person name="Li S."/>
            <person name="Zhang Y."/>
            <person name="Fang M."/>
            <person name="Ma L."/>
            <person name="Zhao Y."/>
            <person name="Jiang S."/>
        </authorList>
    </citation>
    <scope>NUCLEOTIDE SEQUENCE [LARGE SCALE GENOMIC DNA]</scope>
</reference>
<evidence type="ECO:0000313" key="1">
    <source>
        <dbReference type="EMBL" id="KAB2619313.1"/>
    </source>
</evidence>
<proteinExistence type="predicted"/>
<accession>A0A5N5GXL2</accession>
<dbReference type="AlphaFoldDB" id="A0A5N5GXL2"/>
<dbReference type="CDD" id="cd07821">
    <property type="entry name" value="PYR_PYL_RCAR_like"/>
    <property type="match status" value="1"/>
</dbReference>
<dbReference type="InterPro" id="IPR019587">
    <property type="entry name" value="Polyketide_cyclase/dehydratase"/>
</dbReference>
<dbReference type="FunFam" id="3.30.530.20:FF:000064">
    <property type="entry name" value="Lachrymatory-factor synthase"/>
    <property type="match status" value="1"/>
</dbReference>
<dbReference type="Proteomes" id="UP000327157">
    <property type="component" value="Chromosome 15"/>
</dbReference>
<name>A0A5N5GXL2_9ROSA</name>
<protein>
    <submittedName>
        <fullName evidence="1">Lachrymatory-factor synthase</fullName>
    </submittedName>
</protein>
<gene>
    <name evidence="1" type="ORF">D8674_015182</name>
</gene>
<dbReference type="InterPro" id="IPR023393">
    <property type="entry name" value="START-like_dom_sf"/>
</dbReference>
<dbReference type="GO" id="GO:0004864">
    <property type="term" value="F:protein phosphatase inhibitor activity"/>
    <property type="evidence" value="ECO:0007669"/>
    <property type="project" value="UniProtKB-ARBA"/>
</dbReference>
<dbReference type="EMBL" id="SMOL01000401">
    <property type="protein sequence ID" value="KAB2619313.1"/>
    <property type="molecule type" value="Genomic_DNA"/>
</dbReference>
<dbReference type="Gene3D" id="3.30.530.20">
    <property type="match status" value="1"/>
</dbReference>
<keyword evidence="2" id="KW-1185">Reference proteome</keyword>
<dbReference type="Pfam" id="PF10604">
    <property type="entry name" value="Polyketide_cyc2"/>
    <property type="match status" value="1"/>
</dbReference>
<comment type="caution">
    <text evidence="1">The sequence shown here is derived from an EMBL/GenBank/DDBJ whole genome shotgun (WGS) entry which is preliminary data.</text>
</comment>
<dbReference type="OrthoDB" id="1929286at2759"/>
<dbReference type="InterPro" id="IPR053249">
    <property type="entry name" value="LFS"/>
</dbReference>
<dbReference type="PANTHER" id="PTHR33789:SF11">
    <property type="entry name" value="OS05G0202300 PROTEIN"/>
    <property type="match status" value="1"/>
</dbReference>
<dbReference type="SUPFAM" id="SSF55961">
    <property type="entry name" value="Bet v1-like"/>
    <property type="match status" value="1"/>
</dbReference>
<reference evidence="1 2" key="1">
    <citation type="submission" date="2019-09" db="EMBL/GenBank/DDBJ databases">
        <authorList>
            <person name="Ou C."/>
        </authorList>
    </citation>
    <scope>NUCLEOTIDE SEQUENCE [LARGE SCALE GENOMIC DNA]</scope>
    <source>
        <strain evidence="1">S2</strain>
        <tissue evidence="1">Leaf</tissue>
    </source>
</reference>
<sequence>MGENQSPLKWKGKTSRELKSHAAQQVWPLLADFCNLHKWLPVLDACYLVDGVPGQPGVTRYCVAPLPYPDDGTIKWAKEKLLMIDPINHCLSYEIIENNFGFKSYVATMQLVPINGEDGKTGCIIEWSFVSDPVEGWKYEDLQAVYETYLELIAKNMENALLSSTSR</sequence>
<dbReference type="PANTHER" id="PTHR33789">
    <property type="entry name" value="LACHRYMATORY-FACTOR SYNTHASE"/>
    <property type="match status" value="1"/>
</dbReference>
<organism evidence="1 2">
    <name type="scientific">Pyrus ussuriensis x Pyrus communis</name>
    <dbReference type="NCBI Taxonomy" id="2448454"/>
    <lineage>
        <taxon>Eukaryota</taxon>
        <taxon>Viridiplantae</taxon>
        <taxon>Streptophyta</taxon>
        <taxon>Embryophyta</taxon>
        <taxon>Tracheophyta</taxon>
        <taxon>Spermatophyta</taxon>
        <taxon>Magnoliopsida</taxon>
        <taxon>eudicotyledons</taxon>
        <taxon>Gunneridae</taxon>
        <taxon>Pentapetalae</taxon>
        <taxon>rosids</taxon>
        <taxon>fabids</taxon>
        <taxon>Rosales</taxon>
        <taxon>Rosaceae</taxon>
        <taxon>Amygdaloideae</taxon>
        <taxon>Maleae</taxon>
        <taxon>Pyrus</taxon>
    </lineage>
</organism>